<dbReference type="EMBL" id="UINC01013360">
    <property type="protein sequence ID" value="SVA57780.1"/>
    <property type="molecule type" value="Genomic_DNA"/>
</dbReference>
<dbReference type="PROSITE" id="PS51841">
    <property type="entry name" value="LTD"/>
    <property type="match status" value="1"/>
</dbReference>
<dbReference type="Gene3D" id="2.60.40.1260">
    <property type="entry name" value="Lamin Tail domain"/>
    <property type="match status" value="1"/>
</dbReference>
<dbReference type="PROSITE" id="PS51175">
    <property type="entry name" value="CBM6"/>
    <property type="match status" value="1"/>
</dbReference>
<evidence type="ECO:0000259" key="1">
    <source>
        <dbReference type="PROSITE" id="PS51175"/>
    </source>
</evidence>
<dbReference type="AlphaFoldDB" id="A0A381WZA0"/>
<reference evidence="3" key="1">
    <citation type="submission" date="2018-05" db="EMBL/GenBank/DDBJ databases">
        <authorList>
            <person name="Lanie J.A."/>
            <person name="Ng W.-L."/>
            <person name="Kazmierczak K.M."/>
            <person name="Andrzejewski T.M."/>
            <person name="Davidsen T.M."/>
            <person name="Wayne K.J."/>
            <person name="Tettelin H."/>
            <person name="Glass J.I."/>
            <person name="Rusch D."/>
            <person name="Podicherti R."/>
            <person name="Tsui H.-C.T."/>
            <person name="Winkler M.E."/>
        </authorList>
    </citation>
    <scope>NUCLEOTIDE SEQUENCE</scope>
</reference>
<dbReference type="InterPro" id="IPR026876">
    <property type="entry name" value="Fn3_assoc_repeat"/>
</dbReference>
<evidence type="ECO:0000313" key="3">
    <source>
        <dbReference type="EMBL" id="SVA57780.1"/>
    </source>
</evidence>
<proteinExistence type="predicted"/>
<sequence length="933" mass="102542">MGAALGRANPANQKSRLYHMHKQLLKLTLVLAALAAPRLANGIDLIEENAVFKYHKGTKEASSPRTSWTKINYSDTSWLSGQIPFYNNENVDGGTELADMNDRYTTVYLRRKFRVSDPATIGAGTLEVRADDGYVAWLNGIEISNLNKPTSTLRYSSKSTKSNSEPIMWHKTTLQNIGDIVEKGWNVLSIMLLNGSESLSSNIDILNLFAEADTVKYVEAEDFNYDGGLFKTFEEVGSGGAYKGLRAVSGVDFNNSGNASQKYRVIPGNHPGMTESMWDAERNGFDMEVDFKVGWQDNGDWYNYTRDFPEGGSYVVFGRFSSGGSSVNNKLSIVTSDPTEEDQTVEDVGAFEGPATGGWNNMKFFPLKEQNGDLAIVNLSGTSTVRLTKVGGNMDANYLAFVPYKGSYSDAFLDVRLTAKERESVPPVIVSISPKPGEITELKSIAVTFSEPMSGVDATDLMINDYPAMGLQQNGNTFTFQLDQVATGKIDVWWAPDHGMGDQASPSNAFSAEEGSWNNQPTWSYELMDLAPPNLAKQLPGKGKVRQFSQAEIWFDEPVQGIDATDLMANGTTANAVSGLGAGPYVFEFEELTLGQVELTWSDNHNITDFNKTPNEFHGQAWSVQVDPEYSHGNVVISEFSAAHTEAYKQVEGDWIELHNRGSASVNLDGWSLTDDADNLAKWIFPNVTIRARSRMVVFATGEDISSTSLSKPSHTNFKLNPNGEYLALCSPEMPRQAMSPIVFPEQAAGVSYGLNKNNDWVYFSKPTPGATNDSKTVSGRVNPVHFGLPRGFYERKIVYLTLSTDTPGADIRYTTDGDTPACCGTGSYERVGKVYTGPIRISKTSIIRAIAYKAGMLPSRVKTHSYLYGIPASQRRLPALSLVTDNRHLWGSRGIQKQPNAQQHGIAWERPMSAELIRPEDNGGFPVDCGIR</sequence>
<dbReference type="InterPro" id="IPR005084">
    <property type="entry name" value="CBM6"/>
</dbReference>
<organism evidence="3">
    <name type="scientific">marine metagenome</name>
    <dbReference type="NCBI Taxonomy" id="408172"/>
    <lineage>
        <taxon>unclassified sequences</taxon>
        <taxon>metagenomes</taxon>
        <taxon>ecological metagenomes</taxon>
    </lineage>
</organism>
<feature type="non-terminal residue" evidence="3">
    <location>
        <position position="933"/>
    </location>
</feature>
<dbReference type="Pfam" id="PF00932">
    <property type="entry name" value="LTD"/>
    <property type="match status" value="1"/>
</dbReference>
<dbReference type="SUPFAM" id="SSF49785">
    <property type="entry name" value="Galactose-binding domain-like"/>
    <property type="match status" value="1"/>
</dbReference>
<dbReference type="Pfam" id="PF13287">
    <property type="entry name" value="Fn3_assoc"/>
    <property type="match status" value="1"/>
</dbReference>
<dbReference type="InterPro" id="IPR036415">
    <property type="entry name" value="Lamin_tail_dom_sf"/>
</dbReference>
<dbReference type="Pfam" id="PF03422">
    <property type="entry name" value="CBM_6"/>
    <property type="match status" value="1"/>
</dbReference>
<gene>
    <name evidence="3" type="ORF">METZ01_LOCUS110634</name>
</gene>
<dbReference type="InterPro" id="IPR008979">
    <property type="entry name" value="Galactose-bd-like_sf"/>
</dbReference>
<name>A0A381WZA0_9ZZZZ</name>
<feature type="domain" description="LTD" evidence="2">
    <location>
        <begin position="623"/>
        <end position="757"/>
    </location>
</feature>
<dbReference type="InterPro" id="IPR001322">
    <property type="entry name" value="Lamin_tail_dom"/>
</dbReference>
<dbReference type="GO" id="GO:0030246">
    <property type="term" value="F:carbohydrate binding"/>
    <property type="evidence" value="ECO:0007669"/>
    <property type="project" value="InterPro"/>
</dbReference>
<dbReference type="SUPFAM" id="SSF74853">
    <property type="entry name" value="Lamin A/C globular tail domain"/>
    <property type="match status" value="1"/>
</dbReference>
<evidence type="ECO:0000259" key="2">
    <source>
        <dbReference type="PROSITE" id="PS51841"/>
    </source>
</evidence>
<evidence type="ECO:0008006" key="4">
    <source>
        <dbReference type="Google" id="ProtNLM"/>
    </source>
</evidence>
<feature type="domain" description="CBM6" evidence="1">
    <location>
        <begin position="261"/>
        <end position="402"/>
    </location>
</feature>
<dbReference type="Gene3D" id="2.60.120.260">
    <property type="entry name" value="Galactose-binding domain-like"/>
    <property type="match status" value="2"/>
</dbReference>
<accession>A0A381WZA0</accession>
<protein>
    <recommendedName>
        <fullName evidence="4">LTD domain-containing protein</fullName>
    </recommendedName>
</protein>